<evidence type="ECO:0000256" key="1">
    <source>
        <dbReference type="SAM" id="Phobius"/>
    </source>
</evidence>
<dbReference type="RefSeq" id="WP_160754267.1">
    <property type="nucleotide sequence ID" value="NZ_WTYA01000013.1"/>
</dbReference>
<feature type="transmembrane region" description="Helical" evidence="1">
    <location>
        <begin position="142"/>
        <end position="161"/>
    </location>
</feature>
<keyword evidence="1" id="KW-0812">Transmembrane</keyword>
<reference evidence="2 3" key="1">
    <citation type="submission" date="2019-12" db="EMBL/GenBank/DDBJ databases">
        <title>Genomic-based taxomic classification of the family Erythrobacteraceae.</title>
        <authorList>
            <person name="Xu L."/>
        </authorList>
    </citation>
    <scope>NUCLEOTIDE SEQUENCE [LARGE SCALE GENOMIC DNA]</scope>
    <source>
        <strain evidence="2 3">KEMB 9005-328</strain>
    </source>
</reference>
<feature type="transmembrane region" description="Helical" evidence="1">
    <location>
        <begin position="167"/>
        <end position="190"/>
    </location>
</feature>
<protein>
    <recommendedName>
        <fullName evidence="4">DUF805 domain-containing protein</fullName>
    </recommendedName>
</protein>
<evidence type="ECO:0000313" key="3">
    <source>
        <dbReference type="Proteomes" id="UP000439780"/>
    </source>
</evidence>
<keyword evidence="1" id="KW-0472">Membrane</keyword>
<evidence type="ECO:0008006" key="4">
    <source>
        <dbReference type="Google" id="ProtNLM"/>
    </source>
</evidence>
<sequence>MKGRILGFSSEEGTGVISAEDGKRYTFAASEWKSGQAVRSGIQVDFEPDGGTAGGIYPDSNASIDLSALKESANAAKAKQVLTSSLAVPLTIILLLACAMPALTLPSKGFSLFDLPGILNMLSFGAAITGAEGPSAGFKALLMLRFLAPLMAIFLFWRAWASAASKMVVLATGAAAILAFLLIELVKIGLTQGSDLGQMIGLAVGTGIGAWLILLCGIGLILTGLGILGNPLARIK</sequence>
<comment type="caution">
    <text evidence="2">The sequence shown here is derived from an EMBL/GenBank/DDBJ whole genome shotgun (WGS) entry which is preliminary data.</text>
</comment>
<dbReference type="OrthoDB" id="7392168at2"/>
<accession>A0A845ASW7</accession>
<dbReference type="EMBL" id="WTYA01000013">
    <property type="protein sequence ID" value="MXP29968.1"/>
    <property type="molecule type" value="Genomic_DNA"/>
</dbReference>
<proteinExistence type="predicted"/>
<organism evidence="2 3">
    <name type="scientific">Qipengyuania algicida</name>
    <dbReference type="NCBI Taxonomy" id="1836209"/>
    <lineage>
        <taxon>Bacteria</taxon>
        <taxon>Pseudomonadati</taxon>
        <taxon>Pseudomonadota</taxon>
        <taxon>Alphaproteobacteria</taxon>
        <taxon>Sphingomonadales</taxon>
        <taxon>Erythrobacteraceae</taxon>
        <taxon>Qipengyuania</taxon>
    </lineage>
</organism>
<gene>
    <name evidence="2" type="ORF">GRI58_14250</name>
</gene>
<feature type="transmembrane region" description="Helical" evidence="1">
    <location>
        <begin position="86"/>
        <end position="104"/>
    </location>
</feature>
<dbReference type="Proteomes" id="UP000439780">
    <property type="component" value="Unassembled WGS sequence"/>
</dbReference>
<evidence type="ECO:0000313" key="2">
    <source>
        <dbReference type="EMBL" id="MXP29968.1"/>
    </source>
</evidence>
<keyword evidence="3" id="KW-1185">Reference proteome</keyword>
<dbReference type="AlphaFoldDB" id="A0A845ASW7"/>
<feature type="transmembrane region" description="Helical" evidence="1">
    <location>
        <begin position="202"/>
        <end position="228"/>
    </location>
</feature>
<name>A0A845ASW7_9SPHN</name>
<keyword evidence="1" id="KW-1133">Transmembrane helix</keyword>